<dbReference type="EMBL" id="JBBWRZ010000001">
    <property type="protein sequence ID" value="KAK8246491.1"/>
    <property type="molecule type" value="Genomic_DNA"/>
</dbReference>
<reference evidence="2 3" key="1">
    <citation type="submission" date="2024-04" db="EMBL/GenBank/DDBJ databases">
        <title>Phyllosticta paracitricarpa is synonymous to the EU quarantine fungus P. citricarpa based on phylogenomic analyses.</title>
        <authorList>
            <consortium name="Lawrence Berkeley National Laboratory"/>
            <person name="Van Ingen-Buijs V.A."/>
            <person name="Van Westerhoven A.C."/>
            <person name="Haridas S."/>
            <person name="Skiadas P."/>
            <person name="Martin F."/>
            <person name="Groenewald J.Z."/>
            <person name="Crous P.W."/>
            <person name="Seidl M.F."/>
        </authorList>
    </citation>
    <scope>NUCLEOTIDE SEQUENCE [LARGE SCALE GENOMIC DNA]</scope>
    <source>
        <strain evidence="2 3">CBS 123374</strain>
    </source>
</reference>
<evidence type="ECO:0000313" key="3">
    <source>
        <dbReference type="Proteomes" id="UP001492380"/>
    </source>
</evidence>
<evidence type="ECO:0000256" key="1">
    <source>
        <dbReference type="SAM" id="MobiDB-lite"/>
    </source>
</evidence>
<gene>
    <name evidence="2" type="ORF">HDK90DRAFT_12393</name>
</gene>
<sequence>MHIGRQRNSRVCLLSSVPGRPASARTRSTPSSHSSSVQFPVQFPACSRLQSARTARKLDKKELVFQPFVDQSQKPTARKKYNFIMTTSRLSFPWLHGYVVRCRSSTSLCVDSRGVEVLEQPLQTNSAKRPSMGPQLDEQDHHPSDRWPTSLILASRPSCRFTLICCHRHDCASSAFDLLLRLPGRVCPCSTAVDRGCFLEMRAPLLGDLDF</sequence>
<organism evidence="2 3">
    <name type="scientific">Phyllosticta capitalensis</name>
    <dbReference type="NCBI Taxonomy" id="121624"/>
    <lineage>
        <taxon>Eukaryota</taxon>
        <taxon>Fungi</taxon>
        <taxon>Dikarya</taxon>
        <taxon>Ascomycota</taxon>
        <taxon>Pezizomycotina</taxon>
        <taxon>Dothideomycetes</taxon>
        <taxon>Dothideomycetes incertae sedis</taxon>
        <taxon>Botryosphaeriales</taxon>
        <taxon>Phyllostictaceae</taxon>
        <taxon>Phyllosticta</taxon>
    </lineage>
</organism>
<evidence type="ECO:0000313" key="2">
    <source>
        <dbReference type="EMBL" id="KAK8246491.1"/>
    </source>
</evidence>
<accession>A0ABR1Z2G6</accession>
<proteinExistence type="predicted"/>
<feature type="region of interest" description="Disordered" evidence="1">
    <location>
        <begin position="121"/>
        <end position="143"/>
    </location>
</feature>
<name>A0ABR1Z2G6_9PEZI</name>
<protein>
    <submittedName>
        <fullName evidence="2">Uncharacterized protein</fullName>
    </submittedName>
</protein>
<comment type="caution">
    <text evidence="2">The sequence shown here is derived from an EMBL/GenBank/DDBJ whole genome shotgun (WGS) entry which is preliminary data.</text>
</comment>
<dbReference type="Proteomes" id="UP001492380">
    <property type="component" value="Unassembled WGS sequence"/>
</dbReference>
<keyword evidence="3" id="KW-1185">Reference proteome</keyword>